<keyword evidence="8 10" id="KW-1133">Transmembrane helix</keyword>
<dbReference type="InterPro" id="IPR006260">
    <property type="entry name" value="TonB/TolA_C"/>
</dbReference>
<protein>
    <recommendedName>
        <fullName evidence="10">Protein TonB</fullName>
    </recommendedName>
</protein>
<dbReference type="InterPro" id="IPR037682">
    <property type="entry name" value="TonB_C"/>
</dbReference>
<keyword evidence="3 10" id="KW-0813">Transport</keyword>
<keyword evidence="9 10" id="KW-0472">Membrane</keyword>
<proteinExistence type="inferred from homology"/>
<evidence type="ECO:0000256" key="7">
    <source>
        <dbReference type="ARBA" id="ARBA00022927"/>
    </source>
</evidence>
<dbReference type="EMBL" id="JBHRYA010000003">
    <property type="protein sequence ID" value="MFC3715741.1"/>
    <property type="molecule type" value="Genomic_DNA"/>
</dbReference>
<evidence type="ECO:0000256" key="8">
    <source>
        <dbReference type="ARBA" id="ARBA00022989"/>
    </source>
</evidence>
<evidence type="ECO:0000256" key="4">
    <source>
        <dbReference type="ARBA" id="ARBA00022475"/>
    </source>
</evidence>
<comment type="function">
    <text evidence="10">Interacts with outer membrane receptor proteins that carry out high-affinity binding and energy dependent uptake into the periplasmic space of specific substrates. It could act to transduce energy from the cytoplasmic membrane to specific energy-requiring processes in the outer membrane, resulting in the release into the periplasm of ligands bound by these outer membrane proteins.</text>
</comment>
<dbReference type="InterPro" id="IPR051045">
    <property type="entry name" value="TonB-dependent_transducer"/>
</dbReference>
<dbReference type="NCBIfam" id="TIGR01352">
    <property type="entry name" value="tonB_Cterm"/>
    <property type="match status" value="1"/>
</dbReference>
<dbReference type="PRINTS" id="PR01374">
    <property type="entry name" value="TONBPROTEIN"/>
</dbReference>
<dbReference type="Gene3D" id="3.30.1150.10">
    <property type="match status" value="1"/>
</dbReference>
<evidence type="ECO:0000256" key="6">
    <source>
        <dbReference type="ARBA" id="ARBA00022692"/>
    </source>
</evidence>
<dbReference type="Pfam" id="PF03544">
    <property type="entry name" value="TonB_C"/>
    <property type="match status" value="1"/>
</dbReference>
<sequence length="188" mass="20423">MSDPMNERPGDPQPPPPEAERKSSSPLIWILILIALIAFAWYFYNRNAGSESIGDLTPPAATSDAMTPAPSSPAEGTAGAEKPRAKAPKKVARAEPKDREATVLDRPVPSYPPEAYRAREEGTVVVKAQVDALGNASDVEIVSRSGSRILDRAAMNEVRKWKFNPAIKDGRTVTSSVQVPVDYRLDEQ</sequence>
<dbReference type="Proteomes" id="UP001595705">
    <property type="component" value="Unassembled WGS sequence"/>
</dbReference>
<comment type="caution">
    <text evidence="13">The sequence shown here is derived from an EMBL/GenBank/DDBJ whole genome shotgun (WGS) entry which is preliminary data.</text>
</comment>
<evidence type="ECO:0000313" key="13">
    <source>
        <dbReference type="EMBL" id="MFC3715741.1"/>
    </source>
</evidence>
<reference evidence="14" key="1">
    <citation type="journal article" date="2019" name="Int. J. Syst. Evol. Microbiol.">
        <title>The Global Catalogue of Microorganisms (GCM) 10K type strain sequencing project: providing services to taxonomists for standard genome sequencing and annotation.</title>
        <authorList>
            <consortium name="The Broad Institute Genomics Platform"/>
            <consortium name="The Broad Institute Genome Sequencing Center for Infectious Disease"/>
            <person name="Wu L."/>
            <person name="Ma J."/>
        </authorList>
    </citation>
    <scope>NUCLEOTIDE SEQUENCE [LARGE SCALE GENOMIC DNA]</scope>
    <source>
        <strain evidence="14">KCTC 42441</strain>
    </source>
</reference>
<evidence type="ECO:0000256" key="1">
    <source>
        <dbReference type="ARBA" id="ARBA00004383"/>
    </source>
</evidence>
<feature type="region of interest" description="Disordered" evidence="11">
    <location>
        <begin position="55"/>
        <end position="114"/>
    </location>
</feature>
<feature type="transmembrane region" description="Helical" evidence="10">
    <location>
        <begin position="26"/>
        <end position="44"/>
    </location>
</feature>
<keyword evidence="7 10" id="KW-0653">Protein transport</keyword>
<accession>A0ABV7XHZ0</accession>
<organism evidence="13 14">
    <name type="scientific">Luteimonas soli</name>
    <dbReference type="NCBI Taxonomy" id="1648966"/>
    <lineage>
        <taxon>Bacteria</taxon>
        <taxon>Pseudomonadati</taxon>
        <taxon>Pseudomonadota</taxon>
        <taxon>Gammaproteobacteria</taxon>
        <taxon>Lysobacterales</taxon>
        <taxon>Lysobacteraceae</taxon>
        <taxon>Luteimonas</taxon>
    </lineage>
</organism>
<evidence type="ECO:0000256" key="3">
    <source>
        <dbReference type="ARBA" id="ARBA00022448"/>
    </source>
</evidence>
<evidence type="ECO:0000256" key="10">
    <source>
        <dbReference type="RuleBase" id="RU362123"/>
    </source>
</evidence>
<evidence type="ECO:0000313" key="14">
    <source>
        <dbReference type="Proteomes" id="UP001595705"/>
    </source>
</evidence>
<dbReference type="PROSITE" id="PS52015">
    <property type="entry name" value="TONB_CTD"/>
    <property type="match status" value="1"/>
</dbReference>
<keyword evidence="5 10" id="KW-0997">Cell inner membrane</keyword>
<evidence type="ECO:0000256" key="11">
    <source>
        <dbReference type="SAM" id="MobiDB-lite"/>
    </source>
</evidence>
<dbReference type="RefSeq" id="WP_386742842.1">
    <property type="nucleotide sequence ID" value="NZ_JBHRYA010000003.1"/>
</dbReference>
<dbReference type="SUPFAM" id="SSF74653">
    <property type="entry name" value="TolA/TonB C-terminal domain"/>
    <property type="match status" value="1"/>
</dbReference>
<gene>
    <name evidence="13" type="ORF">ACFONC_06215</name>
</gene>
<comment type="similarity">
    <text evidence="2 10">Belongs to the TonB family.</text>
</comment>
<feature type="region of interest" description="Disordered" evidence="11">
    <location>
        <begin position="1"/>
        <end position="23"/>
    </location>
</feature>
<keyword evidence="10" id="KW-0735">Signal-anchor</keyword>
<feature type="domain" description="TonB C-terminal" evidence="12">
    <location>
        <begin position="96"/>
        <end position="188"/>
    </location>
</feature>
<dbReference type="PANTHER" id="PTHR33446:SF2">
    <property type="entry name" value="PROTEIN TONB"/>
    <property type="match status" value="1"/>
</dbReference>
<evidence type="ECO:0000259" key="12">
    <source>
        <dbReference type="PROSITE" id="PS52015"/>
    </source>
</evidence>
<name>A0ABV7XHZ0_9GAMM</name>
<feature type="compositionally biased region" description="Basic and acidic residues" evidence="11">
    <location>
        <begin position="92"/>
        <end position="103"/>
    </location>
</feature>
<keyword evidence="4 10" id="KW-1003">Cell membrane</keyword>
<keyword evidence="6 10" id="KW-0812">Transmembrane</keyword>
<evidence type="ECO:0000256" key="5">
    <source>
        <dbReference type="ARBA" id="ARBA00022519"/>
    </source>
</evidence>
<feature type="compositionally biased region" description="Basic and acidic residues" evidence="11">
    <location>
        <begin position="1"/>
        <end position="10"/>
    </location>
</feature>
<dbReference type="PANTHER" id="PTHR33446">
    <property type="entry name" value="PROTEIN TONB-RELATED"/>
    <property type="match status" value="1"/>
</dbReference>
<evidence type="ECO:0000256" key="2">
    <source>
        <dbReference type="ARBA" id="ARBA00006555"/>
    </source>
</evidence>
<comment type="subcellular location">
    <subcellularLocation>
        <location evidence="1 10">Cell inner membrane</location>
        <topology evidence="1 10">Single-pass membrane protein</topology>
        <orientation evidence="1 10">Periplasmic side</orientation>
    </subcellularLocation>
</comment>
<dbReference type="InterPro" id="IPR003538">
    <property type="entry name" value="TonB"/>
</dbReference>
<evidence type="ECO:0000256" key="9">
    <source>
        <dbReference type="ARBA" id="ARBA00023136"/>
    </source>
</evidence>
<keyword evidence="14" id="KW-1185">Reference proteome</keyword>